<feature type="domain" description="HMG box" evidence="3">
    <location>
        <begin position="39"/>
        <end position="102"/>
    </location>
</feature>
<evidence type="ECO:0000256" key="2">
    <source>
        <dbReference type="SAM" id="MobiDB-lite"/>
    </source>
</evidence>
<dbReference type="VEuPathDB" id="VectorBase:LDEU010595"/>
<comment type="caution">
    <text evidence="4">The sequence shown here is derived from an EMBL/GenBank/DDBJ whole genome shotgun (WGS) entry which is preliminary data.</text>
</comment>
<evidence type="ECO:0000256" key="1">
    <source>
        <dbReference type="PROSITE-ProRule" id="PRU00267"/>
    </source>
</evidence>
<dbReference type="PROSITE" id="PS50118">
    <property type="entry name" value="HMG_BOX_2"/>
    <property type="match status" value="1"/>
</dbReference>
<sequence length="102" mass="13018">MARRRRGRRRKKKPINRYRFPYVLRKKRRGPKPIPKEKRKRPTNAFQKFSKKERIKIRKQRPNITVKQMATQLRLRWRRLSYTEQMNFMKRKRVRRVRRISE</sequence>
<dbReference type="InterPro" id="IPR036910">
    <property type="entry name" value="HMG_box_dom_sf"/>
</dbReference>
<evidence type="ECO:0000313" key="5">
    <source>
        <dbReference type="Proteomes" id="UP000288716"/>
    </source>
</evidence>
<dbReference type="AlphaFoldDB" id="A0A443S1Q0"/>
<dbReference type="OrthoDB" id="1919336at2759"/>
<evidence type="ECO:0000259" key="3">
    <source>
        <dbReference type="PROSITE" id="PS50118"/>
    </source>
</evidence>
<name>A0A443S1Q0_9ACAR</name>
<dbReference type="Proteomes" id="UP000288716">
    <property type="component" value="Unassembled WGS sequence"/>
</dbReference>
<feature type="compositionally biased region" description="Basic residues" evidence="2">
    <location>
        <begin position="24"/>
        <end position="42"/>
    </location>
</feature>
<dbReference type="EMBL" id="NCKV01012184">
    <property type="protein sequence ID" value="RWS21445.1"/>
    <property type="molecule type" value="Genomic_DNA"/>
</dbReference>
<reference evidence="4 5" key="1">
    <citation type="journal article" date="2018" name="Gigascience">
        <title>Genomes of trombidid mites reveal novel predicted allergens and laterally-transferred genes associated with secondary metabolism.</title>
        <authorList>
            <person name="Dong X."/>
            <person name="Chaisiri K."/>
            <person name="Xia D."/>
            <person name="Armstrong S.D."/>
            <person name="Fang Y."/>
            <person name="Donnelly M.J."/>
            <person name="Kadowaki T."/>
            <person name="McGarry J.W."/>
            <person name="Darby A.C."/>
            <person name="Makepeace B.L."/>
        </authorList>
    </citation>
    <scope>NUCLEOTIDE SEQUENCE [LARGE SCALE GENOMIC DNA]</scope>
    <source>
        <strain evidence="4">UoL-UT</strain>
    </source>
</reference>
<feature type="DNA-binding region" description="HMG box" evidence="1">
    <location>
        <begin position="39"/>
        <end position="102"/>
    </location>
</feature>
<dbReference type="InterPro" id="IPR009071">
    <property type="entry name" value="HMG_box_dom"/>
</dbReference>
<proteinExistence type="predicted"/>
<accession>A0A443S1Q0</accession>
<feature type="region of interest" description="Disordered" evidence="2">
    <location>
        <begin position="24"/>
        <end position="43"/>
    </location>
</feature>
<dbReference type="CDD" id="cd00084">
    <property type="entry name" value="HMG-box_SF"/>
    <property type="match status" value="1"/>
</dbReference>
<dbReference type="Gene3D" id="1.10.30.10">
    <property type="entry name" value="High mobility group box domain"/>
    <property type="match status" value="1"/>
</dbReference>
<dbReference type="GO" id="GO:0005634">
    <property type="term" value="C:nucleus"/>
    <property type="evidence" value="ECO:0007669"/>
    <property type="project" value="UniProtKB-UniRule"/>
</dbReference>
<keyword evidence="1" id="KW-0238">DNA-binding</keyword>
<protein>
    <recommendedName>
        <fullName evidence="3">HMG box domain-containing protein</fullName>
    </recommendedName>
</protein>
<dbReference type="GO" id="GO:0003677">
    <property type="term" value="F:DNA binding"/>
    <property type="evidence" value="ECO:0007669"/>
    <property type="project" value="UniProtKB-UniRule"/>
</dbReference>
<organism evidence="4 5">
    <name type="scientific">Leptotrombidium deliense</name>
    <dbReference type="NCBI Taxonomy" id="299467"/>
    <lineage>
        <taxon>Eukaryota</taxon>
        <taxon>Metazoa</taxon>
        <taxon>Ecdysozoa</taxon>
        <taxon>Arthropoda</taxon>
        <taxon>Chelicerata</taxon>
        <taxon>Arachnida</taxon>
        <taxon>Acari</taxon>
        <taxon>Acariformes</taxon>
        <taxon>Trombidiformes</taxon>
        <taxon>Prostigmata</taxon>
        <taxon>Anystina</taxon>
        <taxon>Parasitengona</taxon>
        <taxon>Trombiculoidea</taxon>
        <taxon>Trombiculidae</taxon>
        <taxon>Leptotrombidium</taxon>
    </lineage>
</organism>
<dbReference type="SUPFAM" id="SSF47095">
    <property type="entry name" value="HMG-box"/>
    <property type="match status" value="1"/>
</dbReference>
<keyword evidence="1" id="KW-0539">Nucleus</keyword>
<dbReference type="Pfam" id="PF00505">
    <property type="entry name" value="HMG_box"/>
    <property type="match status" value="1"/>
</dbReference>
<keyword evidence="5" id="KW-1185">Reference proteome</keyword>
<evidence type="ECO:0000313" key="4">
    <source>
        <dbReference type="EMBL" id="RWS21445.1"/>
    </source>
</evidence>
<gene>
    <name evidence="4" type="ORF">B4U80_14144</name>
</gene>